<dbReference type="CDD" id="cd16015">
    <property type="entry name" value="LTA_synthase"/>
    <property type="match status" value="1"/>
</dbReference>
<proteinExistence type="predicted"/>
<comment type="pathway">
    <text evidence="2">Cell wall biogenesis; lipoteichoic acid biosynthesis.</text>
</comment>
<dbReference type="EMBL" id="JBHMAX010000028">
    <property type="protein sequence ID" value="MFB9733285.1"/>
    <property type="molecule type" value="Genomic_DNA"/>
</dbReference>
<dbReference type="InterPro" id="IPR050448">
    <property type="entry name" value="OpgB/LTA_synthase_biosynth"/>
</dbReference>
<dbReference type="PANTHER" id="PTHR47371:SF3">
    <property type="entry name" value="PHOSPHOGLYCEROL TRANSFERASE I"/>
    <property type="match status" value="1"/>
</dbReference>
<evidence type="ECO:0000256" key="6">
    <source>
        <dbReference type="ARBA" id="ARBA00023136"/>
    </source>
</evidence>
<sequence>MTPATTPGGASVPPVTARQRPGRGAGARPLALARFLFIAVLALELILRARTEAPFLTVGLLWAAVFAAVTALAITLVAGLLPGRARDVAVGLALAFLTLLFVSQLIYYDIFGTFYTVFSATNAGQVAEFAADIVGKIAENAWWLLALSVPLLVFVGSRFRAGPRRRASWRQQAVTAGMLVLLVGGALAGINLGDRGQNSAYDTYYRDQHPVTAVNRLGLVTSMRVDLQRNLLGLGGEKAPPAAVAPPRHTPDGAVTEEPPADGARQTSGARGEPEREAAPEPNVLDIDFDQLAAEEDDDELRALHEYFAAREPTVQNEQTGRFEGYNLVFVTAEGFSHLAVDPEVTPTLHRLTTEGFRFTDFYTPIWGVSTSDGEYVATTGLIPKSGVWSMYQSGDNAMPFAMGNQLGRLGYATLAYHNHTYDYYRRDVSHPNLGYDYKGLGSGLDVTPTWPESDVEMIELTMPEVLEQEPFHAYYMTVSGHLQYNFGGNFIAAKNRELVEDLPYSEAGKAYMATQIELDRAMELLLEELEEDGVADRTLVVLSSDHYPYGLTREQIEELEGHEVDDVELYRNSLVMYAPGMEPVTVDEPVASMDIIPTLSNLLGLEFDSRLLMGRDVFSDAEPLVIFSDRSFLTDMGRYDAVAQEFTPAEGVEVPEGYRQAISDEIDRRFYYSAMILDRDYYGVVVDR</sequence>
<accession>A0ABV5V696</accession>
<feature type="transmembrane region" description="Helical" evidence="8">
    <location>
        <begin position="88"/>
        <end position="108"/>
    </location>
</feature>
<evidence type="ECO:0000256" key="1">
    <source>
        <dbReference type="ARBA" id="ARBA00004651"/>
    </source>
</evidence>
<feature type="region of interest" description="Disordered" evidence="7">
    <location>
        <begin position="1"/>
        <end position="23"/>
    </location>
</feature>
<dbReference type="InterPro" id="IPR000917">
    <property type="entry name" value="Sulfatase_N"/>
</dbReference>
<dbReference type="Proteomes" id="UP001589613">
    <property type="component" value="Unassembled WGS sequence"/>
</dbReference>
<keyword evidence="10" id="KW-0808">Transferase</keyword>
<keyword evidence="6 8" id="KW-0472">Membrane</keyword>
<keyword evidence="3" id="KW-1003">Cell membrane</keyword>
<dbReference type="SUPFAM" id="SSF53649">
    <property type="entry name" value="Alkaline phosphatase-like"/>
    <property type="match status" value="1"/>
</dbReference>
<evidence type="ECO:0000313" key="11">
    <source>
        <dbReference type="Proteomes" id="UP001589613"/>
    </source>
</evidence>
<comment type="subcellular location">
    <subcellularLocation>
        <location evidence="1">Cell membrane</location>
        <topology evidence="1">Multi-pass membrane protein</topology>
    </subcellularLocation>
</comment>
<dbReference type="RefSeq" id="WP_141338615.1">
    <property type="nucleotide sequence ID" value="NZ_JBHMAX010000028.1"/>
</dbReference>
<evidence type="ECO:0000256" key="7">
    <source>
        <dbReference type="SAM" id="MobiDB-lite"/>
    </source>
</evidence>
<dbReference type="EC" id="2.7.8.-" evidence="10"/>
<evidence type="ECO:0000256" key="5">
    <source>
        <dbReference type="ARBA" id="ARBA00022989"/>
    </source>
</evidence>
<comment type="caution">
    <text evidence="10">The sequence shown here is derived from an EMBL/GenBank/DDBJ whole genome shotgun (WGS) entry which is preliminary data.</text>
</comment>
<feature type="transmembrane region" description="Helical" evidence="8">
    <location>
        <begin position="59"/>
        <end position="81"/>
    </location>
</feature>
<evidence type="ECO:0000256" key="2">
    <source>
        <dbReference type="ARBA" id="ARBA00004936"/>
    </source>
</evidence>
<dbReference type="Pfam" id="PF00884">
    <property type="entry name" value="Sulfatase"/>
    <property type="match status" value="1"/>
</dbReference>
<gene>
    <name evidence="10" type="ORF">ACFFN0_14650</name>
</gene>
<reference evidence="10 11" key="1">
    <citation type="submission" date="2024-09" db="EMBL/GenBank/DDBJ databases">
        <authorList>
            <person name="Sun Q."/>
            <person name="Mori K."/>
        </authorList>
    </citation>
    <scope>NUCLEOTIDE SEQUENCE [LARGE SCALE GENOMIC DNA]</scope>
    <source>
        <strain evidence="10 11">JCM 12763</strain>
    </source>
</reference>
<keyword evidence="4 8" id="KW-0812">Transmembrane</keyword>
<feature type="transmembrane region" description="Helical" evidence="8">
    <location>
        <begin position="173"/>
        <end position="193"/>
    </location>
</feature>
<protein>
    <submittedName>
        <fullName evidence="10">LTA synthase family protein</fullName>
        <ecNumber evidence="10">2.7.8.-</ecNumber>
    </submittedName>
</protein>
<evidence type="ECO:0000256" key="3">
    <source>
        <dbReference type="ARBA" id="ARBA00022475"/>
    </source>
</evidence>
<dbReference type="GO" id="GO:0016740">
    <property type="term" value="F:transferase activity"/>
    <property type="evidence" value="ECO:0007669"/>
    <property type="project" value="UniProtKB-KW"/>
</dbReference>
<evidence type="ECO:0000313" key="10">
    <source>
        <dbReference type="EMBL" id="MFB9733285.1"/>
    </source>
</evidence>
<feature type="transmembrane region" description="Helical" evidence="8">
    <location>
        <begin position="141"/>
        <end position="161"/>
    </location>
</feature>
<organism evidence="10 11">
    <name type="scientific">Ornithinimicrobium kibberense</name>
    <dbReference type="NCBI Taxonomy" id="282060"/>
    <lineage>
        <taxon>Bacteria</taxon>
        <taxon>Bacillati</taxon>
        <taxon>Actinomycetota</taxon>
        <taxon>Actinomycetes</taxon>
        <taxon>Micrococcales</taxon>
        <taxon>Ornithinimicrobiaceae</taxon>
        <taxon>Ornithinimicrobium</taxon>
    </lineage>
</organism>
<keyword evidence="5 8" id="KW-1133">Transmembrane helix</keyword>
<feature type="region of interest" description="Disordered" evidence="7">
    <location>
        <begin position="236"/>
        <end position="286"/>
    </location>
</feature>
<evidence type="ECO:0000256" key="8">
    <source>
        <dbReference type="SAM" id="Phobius"/>
    </source>
</evidence>
<feature type="domain" description="Sulfatase N-terminal" evidence="9">
    <location>
        <begin position="327"/>
        <end position="605"/>
    </location>
</feature>
<feature type="transmembrane region" description="Helical" evidence="8">
    <location>
        <begin position="30"/>
        <end position="47"/>
    </location>
</feature>
<dbReference type="Gene3D" id="3.30.1120.170">
    <property type="match status" value="1"/>
</dbReference>
<evidence type="ECO:0000259" key="9">
    <source>
        <dbReference type="Pfam" id="PF00884"/>
    </source>
</evidence>
<dbReference type="InterPro" id="IPR017850">
    <property type="entry name" value="Alkaline_phosphatase_core_sf"/>
</dbReference>
<dbReference type="PANTHER" id="PTHR47371">
    <property type="entry name" value="LIPOTEICHOIC ACID SYNTHASE"/>
    <property type="match status" value="1"/>
</dbReference>
<evidence type="ECO:0000256" key="4">
    <source>
        <dbReference type="ARBA" id="ARBA00022692"/>
    </source>
</evidence>
<keyword evidence="11" id="KW-1185">Reference proteome</keyword>
<name>A0ABV5V696_9MICO</name>
<dbReference type="Gene3D" id="3.40.720.10">
    <property type="entry name" value="Alkaline Phosphatase, subunit A"/>
    <property type="match status" value="1"/>
</dbReference>